<keyword evidence="2" id="KW-1185">Reference proteome</keyword>
<reference evidence="1" key="1">
    <citation type="submission" date="2024-02" db="EMBL/GenBank/DDBJ databases">
        <authorList>
            <consortium name="ELIXIR-Norway"/>
            <consortium name="Elixir Norway"/>
        </authorList>
    </citation>
    <scope>NUCLEOTIDE SEQUENCE</scope>
</reference>
<name>A0ABP0TFE4_9BRYO</name>
<organism evidence="1 2">
    <name type="scientific">Sphagnum troendelagicum</name>
    <dbReference type="NCBI Taxonomy" id="128251"/>
    <lineage>
        <taxon>Eukaryota</taxon>
        <taxon>Viridiplantae</taxon>
        <taxon>Streptophyta</taxon>
        <taxon>Embryophyta</taxon>
        <taxon>Bryophyta</taxon>
        <taxon>Sphagnophytina</taxon>
        <taxon>Sphagnopsida</taxon>
        <taxon>Sphagnales</taxon>
        <taxon>Sphagnaceae</taxon>
        <taxon>Sphagnum</taxon>
    </lineage>
</organism>
<gene>
    <name evidence="1" type="ORF">CSSPTR1EN2_LOCUS2896</name>
</gene>
<dbReference type="Proteomes" id="UP001497512">
    <property type="component" value="Chromosome 10"/>
</dbReference>
<evidence type="ECO:0000313" key="2">
    <source>
        <dbReference type="Proteomes" id="UP001497512"/>
    </source>
</evidence>
<proteinExistence type="predicted"/>
<dbReference type="EMBL" id="OZ019902">
    <property type="protein sequence ID" value="CAK9195181.1"/>
    <property type="molecule type" value="Genomic_DNA"/>
</dbReference>
<sequence>MFCGRFRLPSIVEIVTYHHNHECELCIRKVEHWNQYRNTIGDDEIFLTLDFRGNAVNGTSTKKGTSMSFNLLNITNTTSLKLSPVHTIVHAIIIIISLIIECEDLTHNITALEALYEPFGHS</sequence>
<accession>A0ABP0TFE4</accession>
<protein>
    <submittedName>
        <fullName evidence="1">Uncharacterized protein</fullName>
    </submittedName>
</protein>
<evidence type="ECO:0000313" key="1">
    <source>
        <dbReference type="EMBL" id="CAK9195181.1"/>
    </source>
</evidence>